<keyword evidence="3 4" id="KW-0732">Signal</keyword>
<evidence type="ECO:0000256" key="1">
    <source>
        <dbReference type="ARBA" id="ARBA00008520"/>
    </source>
</evidence>
<dbReference type="PROSITE" id="PS01037">
    <property type="entry name" value="SBP_BACTERIAL_1"/>
    <property type="match status" value="1"/>
</dbReference>
<comment type="similarity">
    <text evidence="1">Belongs to the bacterial solute-binding protein 1 family.</text>
</comment>
<feature type="signal peptide" evidence="4">
    <location>
        <begin position="1"/>
        <end position="29"/>
    </location>
</feature>
<sequence>MNTRTRVTALLVATAMVALSGCGASQQQAADTEGEASGTVTVWAWEPALKPLVAKFEKKYPNITIKLTNVGTAPKTTSSFTNAFEAGSGMPDVVQFEYSTLPQIVYGYQGALENLSSYPISGWKDDYTSGPWSSVNVSDGIYGVPMDSGPMAMFYNKATFDKAGVSEPPKTWDEFYEAAKKIHALGDNYYISSYGGDTNDSNSIVAFWAQAGAKPFAMDGENLTIGLKNDETINKVNDYWQRMIDEGLIATNIPSWSDEWFRSFADGTNAAVITGAWMPANLAGSSAAAAGDWRVAPTPVWPGAETINSSNGGSTLALAASSKNKKAAWKWLEFVSHDEEGIAAYTDAGGFPSNKARLEDEDFLKGSDELSKYFGGQEYNKVLAQSALDVKESFVFPPFWGYAMTAFGDEFGPVFQGSGKLDDAVAQWQSKLVDYGKQQGFTVKE</sequence>
<evidence type="ECO:0000256" key="4">
    <source>
        <dbReference type="SAM" id="SignalP"/>
    </source>
</evidence>
<accession>A0A2T3GC58</accession>
<reference evidence="5 6" key="2">
    <citation type="submission" date="2018-03" db="EMBL/GenBank/DDBJ databases">
        <title>The comparative genomics of Bifidobacterium callitrichos reflects dietary carbohydrate utilization within the common marmoset gut.</title>
        <authorList>
            <person name="Rani A."/>
        </authorList>
    </citation>
    <scope>NUCLEOTIDE SEQUENCE [LARGE SCALE GENOMIC DNA]</scope>
    <source>
        <strain evidence="5 6">UMA51805</strain>
    </source>
</reference>
<proteinExistence type="inferred from homology"/>
<dbReference type="PANTHER" id="PTHR43649:SF14">
    <property type="entry name" value="BLR3389 PROTEIN"/>
    <property type="match status" value="1"/>
</dbReference>
<dbReference type="PANTHER" id="PTHR43649">
    <property type="entry name" value="ARABINOSE-BINDING PROTEIN-RELATED"/>
    <property type="match status" value="1"/>
</dbReference>
<dbReference type="InterPro" id="IPR006059">
    <property type="entry name" value="SBP"/>
</dbReference>
<evidence type="ECO:0000256" key="3">
    <source>
        <dbReference type="ARBA" id="ARBA00022729"/>
    </source>
</evidence>
<gene>
    <name evidence="5" type="ORF">CPA40_01745</name>
</gene>
<evidence type="ECO:0000313" key="6">
    <source>
        <dbReference type="Proteomes" id="UP000240228"/>
    </source>
</evidence>
<feature type="chain" id="PRO_5015778183" evidence="4">
    <location>
        <begin position="30"/>
        <end position="445"/>
    </location>
</feature>
<organism evidence="5 6">
    <name type="scientific">Bifidobacterium callitrichos</name>
    <dbReference type="NCBI Taxonomy" id="762209"/>
    <lineage>
        <taxon>Bacteria</taxon>
        <taxon>Bacillati</taxon>
        <taxon>Actinomycetota</taxon>
        <taxon>Actinomycetes</taxon>
        <taxon>Bifidobacteriales</taxon>
        <taxon>Bifidobacteriaceae</taxon>
        <taxon>Bifidobacterium</taxon>
    </lineage>
</organism>
<dbReference type="InterPro" id="IPR050490">
    <property type="entry name" value="Bact_solute-bd_prot1"/>
</dbReference>
<evidence type="ECO:0000313" key="5">
    <source>
        <dbReference type="EMBL" id="PST47074.1"/>
    </source>
</evidence>
<keyword evidence="6" id="KW-1185">Reference proteome</keyword>
<dbReference type="SUPFAM" id="SSF53850">
    <property type="entry name" value="Periplasmic binding protein-like II"/>
    <property type="match status" value="1"/>
</dbReference>
<dbReference type="RefSeq" id="WP_107043476.1">
    <property type="nucleotide sequence ID" value="NZ_NWTX01000002.1"/>
</dbReference>
<dbReference type="EMBL" id="NWTX01000002">
    <property type="protein sequence ID" value="PST47074.1"/>
    <property type="molecule type" value="Genomic_DNA"/>
</dbReference>
<reference evidence="6" key="1">
    <citation type="submission" date="2017-09" db="EMBL/GenBank/DDBJ databases">
        <authorList>
            <person name="Sela D.A."/>
            <person name="Albert K."/>
        </authorList>
    </citation>
    <scope>NUCLEOTIDE SEQUENCE [LARGE SCALE GENOMIC DNA]</scope>
    <source>
        <strain evidence="6">UMA51805</strain>
    </source>
</reference>
<evidence type="ECO:0000256" key="2">
    <source>
        <dbReference type="ARBA" id="ARBA00022448"/>
    </source>
</evidence>
<dbReference type="PROSITE" id="PS51257">
    <property type="entry name" value="PROKAR_LIPOPROTEIN"/>
    <property type="match status" value="1"/>
</dbReference>
<protein>
    <submittedName>
        <fullName evidence="5">ABC transporter substrate-binding protein</fullName>
    </submittedName>
</protein>
<dbReference type="Gene3D" id="3.40.190.10">
    <property type="entry name" value="Periplasmic binding protein-like II"/>
    <property type="match status" value="1"/>
</dbReference>
<dbReference type="InterPro" id="IPR006061">
    <property type="entry name" value="SBP_1_CS"/>
</dbReference>
<comment type="caution">
    <text evidence="5">The sequence shown here is derived from an EMBL/GenBank/DDBJ whole genome shotgun (WGS) entry which is preliminary data.</text>
</comment>
<dbReference type="AlphaFoldDB" id="A0A2T3GC58"/>
<dbReference type="GO" id="GO:0055085">
    <property type="term" value="P:transmembrane transport"/>
    <property type="evidence" value="ECO:0007669"/>
    <property type="project" value="InterPro"/>
</dbReference>
<name>A0A2T3GC58_9BIFI</name>
<dbReference type="Proteomes" id="UP000240228">
    <property type="component" value="Unassembled WGS sequence"/>
</dbReference>
<dbReference type="Pfam" id="PF01547">
    <property type="entry name" value="SBP_bac_1"/>
    <property type="match status" value="1"/>
</dbReference>
<dbReference type="CDD" id="cd13585">
    <property type="entry name" value="PBP2_TMBP_like"/>
    <property type="match status" value="1"/>
</dbReference>
<keyword evidence="2" id="KW-0813">Transport</keyword>